<dbReference type="GO" id="GO:0016709">
    <property type="term" value="F:oxidoreductase activity, acting on paired donors, with incorporation or reduction of molecular oxygen, NAD(P)H as one donor, and incorporation of one atom of oxygen"/>
    <property type="evidence" value="ECO:0007669"/>
    <property type="project" value="UniProtKB-ARBA"/>
</dbReference>
<dbReference type="InterPro" id="IPR050641">
    <property type="entry name" value="RIFMO-like"/>
</dbReference>
<evidence type="ECO:0000256" key="3">
    <source>
        <dbReference type="ARBA" id="ARBA00022827"/>
    </source>
</evidence>
<dbReference type="Gene3D" id="3.50.50.60">
    <property type="entry name" value="FAD/NAD(P)-binding domain"/>
    <property type="match status" value="1"/>
</dbReference>
<comment type="cofactor">
    <cofactor evidence="1">
        <name>FAD</name>
        <dbReference type="ChEBI" id="CHEBI:57692"/>
    </cofactor>
</comment>
<dbReference type="GO" id="GO:0071949">
    <property type="term" value="F:FAD binding"/>
    <property type="evidence" value="ECO:0007669"/>
    <property type="project" value="InterPro"/>
</dbReference>
<comment type="caution">
    <text evidence="5">The sequence shown here is derived from an EMBL/GenBank/DDBJ whole genome shotgun (WGS) entry which is preliminary data.</text>
</comment>
<evidence type="ECO:0000313" key="6">
    <source>
        <dbReference type="Proteomes" id="UP000483004"/>
    </source>
</evidence>
<dbReference type="Gene3D" id="3.30.70.2450">
    <property type="match status" value="1"/>
</dbReference>
<dbReference type="PRINTS" id="PR00420">
    <property type="entry name" value="RNGMNOXGNASE"/>
</dbReference>
<dbReference type="InterPro" id="IPR036188">
    <property type="entry name" value="FAD/NAD-bd_sf"/>
</dbReference>
<sequence length="463" mass="49524">MAAMMAERWDVIVAGGGPVGSLLAAALAGQGVSVLVLERDVEISGQTRASTLNSRSMEILSALDVPGLDRLPHAMTGHYAGFPVDLDGIDSPWAGLWKLPQPDLVRVLRDRAVDAGATVRTGVAVTRAQARSSGVVAYDAAGRTYESVYLVGADGAESTVRAGLGQAPLRVPADRHMIRCDVTGVAVAPRRFERHGDMVATAGPITSEITRLMLFSPRYRATGEFTFEDVCRDWHEATGERVDEGECVWLDRFSNGCTTVREWSAGNVFLAGDAAHDQPPVGGSSLNAGLQDAHNLAWKLAALLGGAPRELAATYGLERAEATARMQRSVREQEALIFGPDLDRRAAARDRLERSAGFRRQVARSIAGLDAHYMGSTLTGPRLSPRQLARALRRSPLPSEEAALGRQGVIVTGDRTGDPLLVVRPDGHVAWVAGHPSTGPSTAVDRWFGDFVKPIVMNARSSD</sequence>
<dbReference type="AlphaFoldDB" id="A0A6L3VQQ2"/>
<gene>
    <name evidence="5" type="ORF">F9B16_21645</name>
</gene>
<evidence type="ECO:0000313" key="5">
    <source>
        <dbReference type="EMBL" id="KAB2379142.1"/>
    </source>
</evidence>
<reference evidence="5 6" key="1">
    <citation type="submission" date="2019-09" db="EMBL/GenBank/DDBJ databases">
        <title>Actinomadura physcomitrii sp. nov., a novel actinomycete isolated from moss [Physcomitrium sphaericum (Ludw) Fuernr].</title>
        <authorList>
            <person name="Liu C."/>
            <person name="Zhuang X."/>
        </authorList>
    </citation>
    <scope>NUCLEOTIDE SEQUENCE [LARGE SCALE GENOMIC DNA]</scope>
    <source>
        <strain evidence="5 6">CYP1-1B</strain>
    </source>
</reference>
<dbReference type="PANTHER" id="PTHR43004:SF19">
    <property type="entry name" value="BINDING MONOOXYGENASE, PUTATIVE (JCVI)-RELATED"/>
    <property type="match status" value="1"/>
</dbReference>
<accession>A0A6L3VQQ2</accession>
<dbReference type="InterPro" id="IPR002938">
    <property type="entry name" value="FAD-bd"/>
</dbReference>
<evidence type="ECO:0000259" key="4">
    <source>
        <dbReference type="Pfam" id="PF01494"/>
    </source>
</evidence>
<dbReference type="RefSeq" id="WP_151541929.1">
    <property type="nucleotide sequence ID" value="NZ_WBMR01000062.1"/>
</dbReference>
<proteinExistence type="predicted"/>
<evidence type="ECO:0000256" key="1">
    <source>
        <dbReference type="ARBA" id="ARBA00001974"/>
    </source>
</evidence>
<evidence type="ECO:0000256" key="2">
    <source>
        <dbReference type="ARBA" id="ARBA00022630"/>
    </source>
</evidence>
<keyword evidence="6" id="KW-1185">Reference proteome</keyword>
<organism evidence="5 6">
    <name type="scientific">Actinomadura montaniterrae</name>
    <dbReference type="NCBI Taxonomy" id="1803903"/>
    <lineage>
        <taxon>Bacteria</taxon>
        <taxon>Bacillati</taxon>
        <taxon>Actinomycetota</taxon>
        <taxon>Actinomycetes</taxon>
        <taxon>Streptosporangiales</taxon>
        <taxon>Thermomonosporaceae</taxon>
        <taxon>Actinomadura</taxon>
    </lineage>
</organism>
<keyword evidence="3" id="KW-0274">FAD</keyword>
<dbReference type="Proteomes" id="UP000483004">
    <property type="component" value="Unassembled WGS sequence"/>
</dbReference>
<keyword evidence="2" id="KW-0285">Flavoprotein</keyword>
<name>A0A6L3VQQ2_9ACTN</name>
<dbReference type="OrthoDB" id="8670884at2"/>
<dbReference type="Gene3D" id="3.40.30.120">
    <property type="match status" value="1"/>
</dbReference>
<dbReference type="EMBL" id="WBMR01000062">
    <property type="protein sequence ID" value="KAB2379142.1"/>
    <property type="molecule type" value="Genomic_DNA"/>
</dbReference>
<feature type="domain" description="FAD-binding" evidence="4">
    <location>
        <begin position="9"/>
        <end position="327"/>
    </location>
</feature>
<dbReference type="Pfam" id="PF01494">
    <property type="entry name" value="FAD_binding_3"/>
    <property type="match status" value="1"/>
</dbReference>
<dbReference type="Pfam" id="PF21274">
    <property type="entry name" value="Rng_hyd_C"/>
    <property type="match status" value="1"/>
</dbReference>
<dbReference type="SUPFAM" id="SSF51905">
    <property type="entry name" value="FAD/NAD(P)-binding domain"/>
    <property type="match status" value="1"/>
</dbReference>
<protein>
    <recommendedName>
        <fullName evidence="4">FAD-binding domain-containing protein</fullName>
    </recommendedName>
</protein>
<dbReference type="PANTHER" id="PTHR43004">
    <property type="entry name" value="TRK SYSTEM POTASSIUM UPTAKE PROTEIN"/>
    <property type="match status" value="1"/>
</dbReference>